<feature type="transmembrane region" description="Helical" evidence="1">
    <location>
        <begin position="105"/>
        <end position="138"/>
    </location>
</feature>
<feature type="transmembrane region" description="Helical" evidence="1">
    <location>
        <begin position="21"/>
        <end position="37"/>
    </location>
</feature>
<dbReference type="Pfam" id="PF07331">
    <property type="entry name" value="TctB"/>
    <property type="match status" value="1"/>
</dbReference>
<evidence type="ECO:0000313" key="3">
    <source>
        <dbReference type="EMBL" id="KZD06161.1"/>
    </source>
</evidence>
<keyword evidence="1" id="KW-0812">Transmembrane</keyword>
<accession>A0ABR5Y530</accession>
<keyword evidence="1" id="KW-0472">Membrane</keyword>
<organism evidence="3 4">
    <name type="scientific">Thalassospira xiamenensis</name>
    <dbReference type="NCBI Taxonomy" id="220697"/>
    <lineage>
        <taxon>Bacteria</taxon>
        <taxon>Pseudomonadati</taxon>
        <taxon>Pseudomonadota</taxon>
        <taxon>Alphaproteobacteria</taxon>
        <taxon>Rhodospirillales</taxon>
        <taxon>Thalassospiraceae</taxon>
        <taxon>Thalassospira</taxon>
    </lineage>
</organism>
<evidence type="ECO:0000256" key="1">
    <source>
        <dbReference type="SAM" id="Phobius"/>
    </source>
</evidence>
<feature type="domain" description="DUF1468" evidence="2">
    <location>
        <begin position="22"/>
        <end position="170"/>
    </location>
</feature>
<dbReference type="RefSeq" id="WP_082822569.1">
    <property type="nucleotide sequence ID" value="NZ_LPXL01000008.1"/>
</dbReference>
<proteinExistence type="predicted"/>
<protein>
    <recommendedName>
        <fullName evidence="2">DUF1468 domain-containing protein</fullName>
    </recommendedName>
</protein>
<dbReference type="Proteomes" id="UP000076167">
    <property type="component" value="Unassembled WGS sequence"/>
</dbReference>
<dbReference type="EMBL" id="LPXL01000008">
    <property type="protein sequence ID" value="KZD06161.1"/>
    <property type="molecule type" value="Genomic_DNA"/>
</dbReference>
<evidence type="ECO:0000313" key="4">
    <source>
        <dbReference type="Proteomes" id="UP000076167"/>
    </source>
</evidence>
<evidence type="ECO:0000259" key="2">
    <source>
        <dbReference type="Pfam" id="PF07331"/>
    </source>
</evidence>
<reference evidence="3 4" key="1">
    <citation type="submission" date="2015-12" db="EMBL/GenBank/DDBJ databases">
        <title>Genome sequence of Thalassospira xiamenensis MCCC 1A03005.</title>
        <authorList>
            <person name="Lu L."/>
            <person name="Lai Q."/>
            <person name="Shao Z."/>
            <person name="Qian P."/>
        </authorList>
    </citation>
    <scope>NUCLEOTIDE SEQUENCE [LARGE SCALE GENOMIC DNA]</scope>
    <source>
        <strain evidence="3 4">MCCC 1A03005</strain>
    </source>
</reference>
<keyword evidence="4" id="KW-1185">Reference proteome</keyword>
<name>A0ABR5Y530_9PROT</name>
<comment type="caution">
    <text evidence="3">The sequence shown here is derived from an EMBL/GenBank/DDBJ whole genome shotgun (WGS) entry which is preliminary data.</text>
</comment>
<gene>
    <name evidence="3" type="ORF">AUP40_11190</name>
</gene>
<sequence length="179" mass="19269">MRAQLSAAPYFGGNEMITRNVVGGAIATLVGLIYIYFAMQIRVSALSDSFGPRGLPIVYGILISGLGVLLVLQSIFELARKSQEERKSFLEEEWKGTGFRMARAAGLLAIAVLFLLVVNYLGYAVSIALVIAAVSIYMGAAPSIRLFLIAVGGATLMWLIFVWLLGVRMPTGIFASLGF</sequence>
<feature type="transmembrane region" description="Helical" evidence="1">
    <location>
        <begin position="57"/>
        <end position="79"/>
    </location>
</feature>
<feature type="transmembrane region" description="Helical" evidence="1">
    <location>
        <begin position="144"/>
        <end position="165"/>
    </location>
</feature>
<dbReference type="InterPro" id="IPR009936">
    <property type="entry name" value="DUF1468"/>
</dbReference>
<keyword evidence="1" id="KW-1133">Transmembrane helix</keyword>